<evidence type="ECO:0000313" key="2">
    <source>
        <dbReference type="Proteomes" id="UP000297703"/>
    </source>
</evidence>
<proteinExistence type="predicted"/>
<protein>
    <submittedName>
        <fullName evidence="1">BolA-like protein 1</fullName>
    </submittedName>
</protein>
<reference evidence="1 2" key="1">
    <citation type="submission" date="2019-04" db="EMBL/GenBank/DDBJ databases">
        <title>Draft genome of the big-headed turtle Platysternon megacephalum.</title>
        <authorList>
            <person name="Gong S."/>
        </authorList>
    </citation>
    <scope>NUCLEOTIDE SEQUENCE [LARGE SCALE GENOMIC DNA]</scope>
    <source>
        <strain evidence="1">DO16091913</strain>
        <tissue evidence="1">Muscle</tissue>
    </source>
</reference>
<gene>
    <name evidence="1" type="ORF">DR999_PMT09589</name>
</gene>
<dbReference type="EMBL" id="QXTE01000082">
    <property type="protein sequence ID" value="TFK07541.1"/>
    <property type="molecule type" value="Genomic_DNA"/>
</dbReference>
<accession>A0A4D9E8R0</accession>
<keyword evidence="2" id="KW-1185">Reference proteome</keyword>
<dbReference type="AlphaFoldDB" id="A0A4D9E8R0"/>
<comment type="caution">
    <text evidence="1">The sequence shown here is derived from an EMBL/GenBank/DDBJ whole genome shotgun (WGS) entry which is preliminary data.</text>
</comment>
<sequence>MHPPVKTILFVSKLNPELLNTSEVFLGTKRSKKTHQPTKWDFSVSHPQHLNCKDQEKDFITICREVCFHSTVNPLTVKWFVDVGVSGSPPFLGVKTRGYFLFGGFVLSL</sequence>
<reference evidence="1 2" key="2">
    <citation type="submission" date="2019-04" db="EMBL/GenBank/DDBJ databases">
        <title>The genome sequence of big-headed turtle.</title>
        <authorList>
            <person name="Gong S."/>
        </authorList>
    </citation>
    <scope>NUCLEOTIDE SEQUENCE [LARGE SCALE GENOMIC DNA]</scope>
    <source>
        <strain evidence="1">DO16091913</strain>
        <tissue evidence="1">Muscle</tissue>
    </source>
</reference>
<name>A0A4D9E8R0_9SAUR</name>
<evidence type="ECO:0000313" key="1">
    <source>
        <dbReference type="EMBL" id="TFK07541.1"/>
    </source>
</evidence>
<organism evidence="1 2">
    <name type="scientific">Platysternon megacephalum</name>
    <name type="common">big-headed turtle</name>
    <dbReference type="NCBI Taxonomy" id="55544"/>
    <lineage>
        <taxon>Eukaryota</taxon>
        <taxon>Metazoa</taxon>
        <taxon>Chordata</taxon>
        <taxon>Craniata</taxon>
        <taxon>Vertebrata</taxon>
        <taxon>Euteleostomi</taxon>
        <taxon>Archelosauria</taxon>
        <taxon>Testudinata</taxon>
        <taxon>Testudines</taxon>
        <taxon>Cryptodira</taxon>
        <taxon>Durocryptodira</taxon>
        <taxon>Testudinoidea</taxon>
        <taxon>Platysternidae</taxon>
        <taxon>Platysternon</taxon>
    </lineage>
</organism>
<dbReference type="Proteomes" id="UP000297703">
    <property type="component" value="Unassembled WGS sequence"/>
</dbReference>